<dbReference type="RefSeq" id="WP_150737217.1">
    <property type="nucleotide sequence ID" value="NZ_CABPSP010000002.1"/>
</dbReference>
<accession>A0A5E4ZN62</accession>
<keyword evidence="1" id="KW-0812">Transmembrane</keyword>
<dbReference type="PANTHER" id="PTHR23028:SF131">
    <property type="entry name" value="BLR2367 PROTEIN"/>
    <property type="match status" value="1"/>
</dbReference>
<feature type="transmembrane region" description="Helical" evidence="1">
    <location>
        <begin position="251"/>
        <end position="271"/>
    </location>
</feature>
<keyword evidence="3" id="KW-0808">Transferase</keyword>
<evidence type="ECO:0000259" key="2">
    <source>
        <dbReference type="Pfam" id="PF01757"/>
    </source>
</evidence>
<dbReference type="InterPro" id="IPR002656">
    <property type="entry name" value="Acyl_transf_3_dom"/>
</dbReference>
<evidence type="ECO:0000313" key="4">
    <source>
        <dbReference type="Proteomes" id="UP000383122"/>
    </source>
</evidence>
<keyword evidence="4" id="KW-1185">Reference proteome</keyword>
<feature type="transmembrane region" description="Helical" evidence="1">
    <location>
        <begin position="315"/>
        <end position="337"/>
    </location>
</feature>
<dbReference type="GO" id="GO:0016020">
    <property type="term" value="C:membrane"/>
    <property type="evidence" value="ECO:0007669"/>
    <property type="project" value="TreeGrafter"/>
</dbReference>
<feature type="transmembrane region" description="Helical" evidence="1">
    <location>
        <begin position="78"/>
        <end position="97"/>
    </location>
</feature>
<dbReference type="Proteomes" id="UP000383122">
    <property type="component" value="Unassembled WGS sequence"/>
</dbReference>
<keyword evidence="3" id="KW-0012">Acyltransferase</keyword>
<proteinExistence type="predicted"/>
<feature type="transmembrane region" description="Helical" evidence="1">
    <location>
        <begin position="37"/>
        <end position="57"/>
    </location>
</feature>
<keyword evidence="1" id="KW-0472">Membrane</keyword>
<dbReference type="OrthoDB" id="9814807at2"/>
<dbReference type="AlphaFoldDB" id="A0A5E4ZN62"/>
<keyword evidence="1" id="KW-1133">Transmembrane helix</keyword>
<protein>
    <submittedName>
        <fullName evidence="3">Acyltransferase</fullName>
    </submittedName>
</protein>
<reference evidence="3 4" key="1">
    <citation type="submission" date="2019-08" db="EMBL/GenBank/DDBJ databases">
        <authorList>
            <person name="Peeters C."/>
        </authorList>
    </citation>
    <scope>NUCLEOTIDE SEQUENCE [LARGE SCALE GENOMIC DNA]</scope>
    <source>
        <strain evidence="3 4">LMG 31117</strain>
    </source>
</reference>
<sequence length="361" mass="40212">MKNIYQIDALRGIAASLVVLFHMIPFWVYVFPGATSALAGGSYLGVSVFFVISGFVMGAATQRDARVSSFLLKRVFRVYVPTVVAVALYCVITQKSASLVEIFRILPSGGFAPYYGYGTYFITWTLTYEIAFYFLYAIAMRISWRYRTEVAVGLILLNCLPMQYLLTGHIVFNPGAVQQVSLFGHTFLNVVASIAINPINLLFAFGLGWYRVFDQVAMRVRDISPATLASWLFLSGGMVTVAYFFVKGYGVFQMGFFALVLFSSFMVLNMVQGPGEPNFVWRLGKNLGKVSFSLYLCHYLAIDLRTHYLPSNVELAWHPLIVGAAIVILTMVFYMLVDAPIHRLGNRLAARLPVAQESATA</sequence>
<dbReference type="EMBL" id="CABPSP010000002">
    <property type="protein sequence ID" value="VVE62769.1"/>
    <property type="molecule type" value="Genomic_DNA"/>
</dbReference>
<feature type="transmembrane region" description="Helical" evidence="1">
    <location>
        <begin position="150"/>
        <end position="172"/>
    </location>
</feature>
<name>A0A5E4ZN62_9BURK</name>
<evidence type="ECO:0000256" key="1">
    <source>
        <dbReference type="SAM" id="Phobius"/>
    </source>
</evidence>
<feature type="transmembrane region" description="Helical" evidence="1">
    <location>
        <begin position="225"/>
        <end position="245"/>
    </location>
</feature>
<feature type="transmembrane region" description="Helical" evidence="1">
    <location>
        <begin position="192"/>
        <end position="213"/>
    </location>
</feature>
<feature type="transmembrane region" description="Helical" evidence="1">
    <location>
        <begin position="117"/>
        <end position="138"/>
    </location>
</feature>
<organism evidence="3 4">
    <name type="scientific">Pandoraea anapnoica</name>
    <dbReference type="NCBI Taxonomy" id="2508301"/>
    <lineage>
        <taxon>Bacteria</taxon>
        <taxon>Pseudomonadati</taxon>
        <taxon>Pseudomonadota</taxon>
        <taxon>Betaproteobacteria</taxon>
        <taxon>Burkholderiales</taxon>
        <taxon>Burkholderiaceae</taxon>
        <taxon>Pandoraea</taxon>
    </lineage>
</organism>
<dbReference type="InterPro" id="IPR050879">
    <property type="entry name" value="Acyltransferase_3"/>
</dbReference>
<dbReference type="PANTHER" id="PTHR23028">
    <property type="entry name" value="ACETYLTRANSFERASE"/>
    <property type="match status" value="1"/>
</dbReference>
<evidence type="ECO:0000313" key="3">
    <source>
        <dbReference type="EMBL" id="VVE62769.1"/>
    </source>
</evidence>
<gene>
    <name evidence="3" type="ORF">PAN31117_00999</name>
</gene>
<dbReference type="GO" id="GO:0000271">
    <property type="term" value="P:polysaccharide biosynthetic process"/>
    <property type="evidence" value="ECO:0007669"/>
    <property type="project" value="TreeGrafter"/>
</dbReference>
<dbReference type="Pfam" id="PF01757">
    <property type="entry name" value="Acyl_transf_3"/>
    <property type="match status" value="1"/>
</dbReference>
<dbReference type="GO" id="GO:0016747">
    <property type="term" value="F:acyltransferase activity, transferring groups other than amino-acyl groups"/>
    <property type="evidence" value="ECO:0007669"/>
    <property type="project" value="InterPro"/>
</dbReference>
<feature type="transmembrane region" description="Helical" evidence="1">
    <location>
        <begin position="12"/>
        <end position="31"/>
    </location>
</feature>
<feature type="domain" description="Acyltransferase 3" evidence="2">
    <location>
        <begin position="4"/>
        <end position="334"/>
    </location>
</feature>